<dbReference type="InterPro" id="IPR050228">
    <property type="entry name" value="Carboxylesterase_BioH"/>
</dbReference>
<dbReference type="AlphaFoldDB" id="A0A1I1LZK7"/>
<dbReference type="PANTHER" id="PTHR43194">
    <property type="entry name" value="HYDROLASE ALPHA/BETA FOLD FAMILY"/>
    <property type="match status" value="1"/>
</dbReference>
<dbReference type="Pfam" id="PF12697">
    <property type="entry name" value="Abhydrolase_6"/>
    <property type="match status" value="1"/>
</dbReference>
<proteinExistence type="predicted"/>
<accession>A0A1I1LZK7</accession>
<evidence type="ECO:0000259" key="1">
    <source>
        <dbReference type="Pfam" id="PF12697"/>
    </source>
</evidence>
<evidence type="ECO:0000313" key="2">
    <source>
        <dbReference type="EMBL" id="SFC78559.1"/>
    </source>
</evidence>
<protein>
    <submittedName>
        <fullName evidence="2">Pimeloyl-ACP methyl ester carboxylesterase</fullName>
    </submittedName>
</protein>
<evidence type="ECO:0000313" key="3">
    <source>
        <dbReference type="Proteomes" id="UP000198832"/>
    </source>
</evidence>
<dbReference type="PANTHER" id="PTHR43194:SF2">
    <property type="entry name" value="PEROXISOMAL MEMBRANE PROTEIN LPX1"/>
    <property type="match status" value="1"/>
</dbReference>
<dbReference type="GO" id="GO:0003824">
    <property type="term" value="F:catalytic activity"/>
    <property type="evidence" value="ECO:0007669"/>
    <property type="project" value="InterPro"/>
</dbReference>
<reference evidence="2 3" key="1">
    <citation type="submission" date="2016-10" db="EMBL/GenBank/DDBJ databases">
        <authorList>
            <person name="de Groot N.N."/>
        </authorList>
    </citation>
    <scope>NUCLEOTIDE SEQUENCE [LARGE SCALE GENOMIC DNA]</scope>
    <source>
        <strain evidence="2 3">CGMCC 1.7056</strain>
    </source>
</reference>
<dbReference type="PRINTS" id="PR00412">
    <property type="entry name" value="EPOXHYDRLASE"/>
</dbReference>
<dbReference type="EMBL" id="FOLB01000011">
    <property type="protein sequence ID" value="SFC78559.1"/>
    <property type="molecule type" value="Genomic_DNA"/>
</dbReference>
<dbReference type="Gene3D" id="3.40.50.1820">
    <property type="entry name" value="alpha/beta hydrolase"/>
    <property type="match status" value="1"/>
</dbReference>
<organism evidence="2 3">
    <name type="scientific">Nocardioides terrae</name>
    <dbReference type="NCBI Taxonomy" id="574651"/>
    <lineage>
        <taxon>Bacteria</taxon>
        <taxon>Bacillati</taxon>
        <taxon>Actinomycetota</taxon>
        <taxon>Actinomycetes</taxon>
        <taxon>Propionibacteriales</taxon>
        <taxon>Nocardioidaceae</taxon>
        <taxon>Nocardioides</taxon>
    </lineage>
</organism>
<dbReference type="STRING" id="574651.SAMN04487968_11189"/>
<keyword evidence="3" id="KW-1185">Reference proteome</keyword>
<dbReference type="SUPFAM" id="SSF53474">
    <property type="entry name" value="alpha/beta-Hydrolases"/>
    <property type="match status" value="1"/>
</dbReference>
<dbReference type="InterPro" id="IPR000639">
    <property type="entry name" value="Epox_hydrolase-like"/>
</dbReference>
<dbReference type="Proteomes" id="UP000198832">
    <property type="component" value="Unassembled WGS sequence"/>
</dbReference>
<name>A0A1I1LZK7_9ACTN</name>
<dbReference type="InterPro" id="IPR029058">
    <property type="entry name" value="AB_hydrolase_fold"/>
</dbReference>
<dbReference type="PRINTS" id="PR00111">
    <property type="entry name" value="ABHYDROLASE"/>
</dbReference>
<gene>
    <name evidence="2" type="ORF">SAMN04487968_11189</name>
</gene>
<feature type="domain" description="AB hydrolase-1" evidence="1">
    <location>
        <begin position="38"/>
        <end position="270"/>
    </location>
</feature>
<sequence length="283" mass="29826">MAQTEWRRRGRRCLADPVIVTNGNAQLLAEERGTGTPVLLVHAGVTDRRSWRPLVERLGDGVRCVGYDARGYGETTYEAEDGWSPVADAVAVLDAHGIGRAVVVGASMGGRATIDLALARPDRVRGLVLIGSAVSGAPPVGELPSEIAALDTAGDAAYDAGDLDEVNAIEAHVWLDGPLEDEGRVGGATRELFLAMNRRALEAEDPGEQAVVPPAWDRLDRIGVPVLVLVGDLDLPHIRRNSGHLASVIPGARLVELPGVAHLPHLEGDPATLDAIAEFVASL</sequence>
<dbReference type="InterPro" id="IPR000073">
    <property type="entry name" value="AB_hydrolase_1"/>
</dbReference>